<organism evidence="1">
    <name type="scientific">marine metagenome</name>
    <dbReference type="NCBI Taxonomy" id="408172"/>
    <lineage>
        <taxon>unclassified sequences</taxon>
        <taxon>metagenomes</taxon>
        <taxon>ecological metagenomes</taxon>
    </lineage>
</organism>
<dbReference type="EMBL" id="UINC01114739">
    <property type="protein sequence ID" value="SVC85258.1"/>
    <property type="molecule type" value="Genomic_DNA"/>
</dbReference>
<feature type="non-terminal residue" evidence="1">
    <location>
        <position position="58"/>
    </location>
</feature>
<accession>A0A382QJY4</accession>
<reference evidence="1" key="1">
    <citation type="submission" date="2018-05" db="EMBL/GenBank/DDBJ databases">
        <authorList>
            <person name="Lanie J.A."/>
            <person name="Ng W.-L."/>
            <person name="Kazmierczak K.M."/>
            <person name="Andrzejewski T.M."/>
            <person name="Davidsen T.M."/>
            <person name="Wayne K.J."/>
            <person name="Tettelin H."/>
            <person name="Glass J.I."/>
            <person name="Rusch D."/>
            <person name="Podicherti R."/>
            <person name="Tsui H.-C.T."/>
            <person name="Winkler M.E."/>
        </authorList>
    </citation>
    <scope>NUCLEOTIDE SEQUENCE</scope>
</reference>
<dbReference type="AlphaFoldDB" id="A0A382QJY4"/>
<protein>
    <submittedName>
        <fullName evidence="1">Uncharacterized protein</fullName>
    </submittedName>
</protein>
<gene>
    <name evidence="1" type="ORF">METZ01_LOCUS338112</name>
</gene>
<proteinExistence type="predicted"/>
<name>A0A382QJY4_9ZZZZ</name>
<sequence>SQVGSTSRCLVPRGWVQVGLNHSRCLGLAAARTLVQDSLIKPFQHEISAKELTHESGF</sequence>
<feature type="non-terminal residue" evidence="1">
    <location>
        <position position="1"/>
    </location>
</feature>
<evidence type="ECO:0000313" key="1">
    <source>
        <dbReference type="EMBL" id="SVC85258.1"/>
    </source>
</evidence>